<keyword evidence="2 4" id="KW-0238">DNA-binding</keyword>
<dbReference type="GO" id="GO:0003700">
    <property type="term" value="F:DNA-binding transcription factor activity"/>
    <property type="evidence" value="ECO:0007669"/>
    <property type="project" value="TreeGrafter"/>
</dbReference>
<dbReference type="PANTHER" id="PTHR30055:SF234">
    <property type="entry name" value="HTH-TYPE TRANSCRIPTIONAL REGULATOR BETI"/>
    <property type="match status" value="1"/>
</dbReference>
<dbReference type="SUPFAM" id="SSF46689">
    <property type="entry name" value="Homeodomain-like"/>
    <property type="match status" value="1"/>
</dbReference>
<gene>
    <name evidence="7" type="ORF">NEE01_06520</name>
</gene>
<evidence type="ECO:0000256" key="3">
    <source>
        <dbReference type="ARBA" id="ARBA00023163"/>
    </source>
</evidence>
<feature type="domain" description="HTH tetR-type" evidence="6">
    <location>
        <begin position="29"/>
        <end position="89"/>
    </location>
</feature>
<dbReference type="GO" id="GO:0000976">
    <property type="term" value="F:transcription cis-regulatory region binding"/>
    <property type="evidence" value="ECO:0007669"/>
    <property type="project" value="TreeGrafter"/>
</dbReference>
<dbReference type="InterPro" id="IPR001647">
    <property type="entry name" value="HTH_TetR"/>
</dbReference>
<name>A0AA42CTI5_9SPHN</name>
<evidence type="ECO:0000256" key="4">
    <source>
        <dbReference type="PROSITE-ProRule" id="PRU00335"/>
    </source>
</evidence>
<evidence type="ECO:0000256" key="2">
    <source>
        <dbReference type="ARBA" id="ARBA00023125"/>
    </source>
</evidence>
<dbReference type="Gene3D" id="1.10.357.10">
    <property type="entry name" value="Tetracycline Repressor, domain 2"/>
    <property type="match status" value="1"/>
</dbReference>
<evidence type="ECO:0000256" key="5">
    <source>
        <dbReference type="SAM" id="MobiDB-lite"/>
    </source>
</evidence>
<dbReference type="InterPro" id="IPR023772">
    <property type="entry name" value="DNA-bd_HTH_TetR-type_CS"/>
</dbReference>
<organism evidence="7 8">
    <name type="scientific">Sphingomonas lycopersici</name>
    <dbReference type="NCBI Taxonomy" id="2951807"/>
    <lineage>
        <taxon>Bacteria</taxon>
        <taxon>Pseudomonadati</taxon>
        <taxon>Pseudomonadota</taxon>
        <taxon>Alphaproteobacteria</taxon>
        <taxon>Sphingomonadales</taxon>
        <taxon>Sphingomonadaceae</taxon>
        <taxon>Sphingomonas</taxon>
    </lineage>
</organism>
<dbReference type="AlphaFoldDB" id="A0AA42CTI5"/>
<comment type="caution">
    <text evidence="7">The sequence shown here is derived from an EMBL/GenBank/DDBJ whole genome shotgun (WGS) entry which is preliminary data.</text>
</comment>
<dbReference type="Proteomes" id="UP001165565">
    <property type="component" value="Unassembled WGS sequence"/>
</dbReference>
<dbReference type="PANTHER" id="PTHR30055">
    <property type="entry name" value="HTH-TYPE TRANSCRIPTIONAL REGULATOR RUTR"/>
    <property type="match status" value="1"/>
</dbReference>
<dbReference type="PROSITE" id="PS50977">
    <property type="entry name" value="HTH_TETR_2"/>
    <property type="match status" value="1"/>
</dbReference>
<evidence type="ECO:0000256" key="1">
    <source>
        <dbReference type="ARBA" id="ARBA00023015"/>
    </source>
</evidence>
<feature type="DNA-binding region" description="H-T-H motif" evidence="4">
    <location>
        <begin position="52"/>
        <end position="71"/>
    </location>
</feature>
<dbReference type="EMBL" id="JANFAV010000003">
    <property type="protein sequence ID" value="MCW6534438.1"/>
    <property type="molecule type" value="Genomic_DNA"/>
</dbReference>
<protein>
    <submittedName>
        <fullName evidence="7">TetR/AcrR family transcriptional regulator</fullName>
    </submittedName>
</protein>
<evidence type="ECO:0000313" key="8">
    <source>
        <dbReference type="Proteomes" id="UP001165565"/>
    </source>
</evidence>
<dbReference type="PROSITE" id="PS01081">
    <property type="entry name" value="HTH_TETR_1"/>
    <property type="match status" value="1"/>
</dbReference>
<reference evidence="7" key="1">
    <citation type="submission" date="2022-06" db="EMBL/GenBank/DDBJ databases">
        <title>Sphingomonas sp. nov. isolated from rhizosphere soil of tomato.</title>
        <authorList>
            <person name="Dong H."/>
            <person name="Gao R."/>
        </authorList>
    </citation>
    <scope>NUCLEOTIDE SEQUENCE</scope>
    <source>
        <strain evidence="7">MMSM24</strain>
    </source>
</reference>
<proteinExistence type="predicted"/>
<dbReference type="InterPro" id="IPR050109">
    <property type="entry name" value="HTH-type_TetR-like_transc_reg"/>
</dbReference>
<evidence type="ECO:0000313" key="7">
    <source>
        <dbReference type="EMBL" id="MCW6534438.1"/>
    </source>
</evidence>
<evidence type="ECO:0000259" key="6">
    <source>
        <dbReference type="PROSITE" id="PS50977"/>
    </source>
</evidence>
<keyword evidence="3" id="KW-0804">Transcription</keyword>
<keyword evidence="1" id="KW-0805">Transcription regulation</keyword>
<dbReference type="Pfam" id="PF00440">
    <property type="entry name" value="TetR_N"/>
    <property type="match status" value="1"/>
</dbReference>
<accession>A0AA42CTI5</accession>
<sequence length="246" mass="27788">MRDRDRTTKPSAQCAGDARPSGYASPSIIARRDRILDETRRMIGEVGVTNLSMDNVAKRANVAKRTLYNAFQSKEYLVASAISKYMEDYERRIHYSTEDATLDWMIERLVIVARRNLEIRNYTRALMNVYHSADVAPEIRKAIHDIAAHSHGPWIRRLAGKRQLQPWIDADDLIAMLVRYRYATASAWAEGEIPDEKMVVEVVRSVLTVMAGATRGAARREIVDTLNSLDRHPLLDGHVAAISAGK</sequence>
<dbReference type="PRINTS" id="PR00455">
    <property type="entry name" value="HTHTETR"/>
</dbReference>
<dbReference type="RefSeq" id="WP_265268351.1">
    <property type="nucleotide sequence ID" value="NZ_JANFAV010000003.1"/>
</dbReference>
<dbReference type="InterPro" id="IPR009057">
    <property type="entry name" value="Homeodomain-like_sf"/>
</dbReference>
<keyword evidence="8" id="KW-1185">Reference proteome</keyword>
<feature type="region of interest" description="Disordered" evidence="5">
    <location>
        <begin position="1"/>
        <end position="24"/>
    </location>
</feature>